<feature type="domain" description="BRO1" evidence="4">
    <location>
        <begin position="1"/>
        <end position="268"/>
    </location>
</feature>
<comment type="similarity">
    <text evidence="1">Belongs to the palC family.</text>
</comment>
<dbReference type="InterPro" id="IPR037505">
    <property type="entry name" value="pH-resp_palC"/>
</dbReference>
<proteinExistence type="inferred from homology"/>
<comment type="caution">
    <text evidence="5">The sequence shown here is derived from an EMBL/GenBank/DDBJ whole genome shotgun (WGS) entry which is preliminary data.</text>
</comment>
<accession>A0A0A2VRG4</accession>
<gene>
    <name evidence="5" type="ORF">BBAD15_g5932</name>
</gene>
<dbReference type="PANTHER" id="PTHR40463:SF1">
    <property type="entry name" value="PH-RESPONSE REGULATOR PROTEIN PALC"/>
    <property type="match status" value="1"/>
</dbReference>
<evidence type="ECO:0000256" key="3">
    <source>
        <dbReference type="SAM" id="MobiDB-lite"/>
    </source>
</evidence>
<protein>
    <recommendedName>
        <fullName evidence="2">pH-response regulator protein palC</fullName>
    </recommendedName>
</protein>
<dbReference type="Gene3D" id="1.25.40.280">
    <property type="entry name" value="alix/aip1 like domains"/>
    <property type="match status" value="1"/>
</dbReference>
<dbReference type="AlphaFoldDB" id="A0A0A2VRG4"/>
<name>A0A0A2VRG4_BEABA</name>
<feature type="region of interest" description="Disordered" evidence="3">
    <location>
        <begin position="435"/>
        <end position="478"/>
    </location>
</feature>
<sequence>MPYPFVLPTTSAFAFSNAFTSDSHPSLPLSASTYRGVVRDALKKHKRLGASAQNAKLGSIVSAIDAYLPYLLAIEAGLARRPVGATGQLVAVTPTNAPRIEWRPTLSGEVRGRAGPGARARQDCEPGARGMLCAVDAGVCSGRDGESLSAAAVLDDGQCARRTAAHGSHYDGDKASSRAPQGPPPPCVDISPSTARAMSSLALAEATLLAILKDDPYPAAVAQDRNVNDTEWMYKAPDIPKVRAHLFARLALAASEHAAKAVALCQSGVAAPGISSKISPHLIKYMEDLRRTSRAKACRFFGIDAELGGETADGIGWARAGLQEVGVDVSEKSKKNSGGLGFGRLKKEFKERREDRRVDGDGSAWGSDAGKLEETRILELLDAKWSKINDTMNTKAVPSPATLLPKMPSGRDIHTIKPYSPPSLGLDMLDAMRVPPEREDNLDGDLSSDADEPLPSNPPGAYPGADYSGGRTTASLYY</sequence>
<evidence type="ECO:0000256" key="1">
    <source>
        <dbReference type="ARBA" id="ARBA00010997"/>
    </source>
</evidence>
<dbReference type="GO" id="GO:0071467">
    <property type="term" value="P:cellular response to pH"/>
    <property type="evidence" value="ECO:0007669"/>
    <property type="project" value="InterPro"/>
</dbReference>
<dbReference type="GO" id="GO:0005886">
    <property type="term" value="C:plasma membrane"/>
    <property type="evidence" value="ECO:0007669"/>
    <property type="project" value="TreeGrafter"/>
</dbReference>
<dbReference type="OrthoDB" id="10266451at2759"/>
<organism evidence="5 6">
    <name type="scientific">Beauveria bassiana D1-5</name>
    <dbReference type="NCBI Taxonomy" id="1245745"/>
    <lineage>
        <taxon>Eukaryota</taxon>
        <taxon>Fungi</taxon>
        <taxon>Dikarya</taxon>
        <taxon>Ascomycota</taxon>
        <taxon>Pezizomycotina</taxon>
        <taxon>Sordariomycetes</taxon>
        <taxon>Hypocreomycetidae</taxon>
        <taxon>Hypocreales</taxon>
        <taxon>Cordycipitaceae</taxon>
        <taxon>Beauveria</taxon>
    </lineage>
</organism>
<dbReference type="STRING" id="1245745.A0A0A2VRG4"/>
<dbReference type="PROSITE" id="PS51180">
    <property type="entry name" value="BRO1"/>
    <property type="match status" value="1"/>
</dbReference>
<feature type="region of interest" description="Disordered" evidence="3">
    <location>
        <begin position="164"/>
        <end position="191"/>
    </location>
</feature>
<evidence type="ECO:0000256" key="2">
    <source>
        <dbReference type="ARBA" id="ARBA00022193"/>
    </source>
</evidence>
<dbReference type="PANTHER" id="PTHR40463">
    <property type="entry name" value="PH-RESPONSE REGULATOR PROTEIN PALC"/>
    <property type="match status" value="1"/>
</dbReference>
<dbReference type="SMART" id="SM01041">
    <property type="entry name" value="BRO1"/>
    <property type="match status" value="1"/>
</dbReference>
<dbReference type="HOGENOM" id="CLU_023703_0_0_1"/>
<feature type="compositionally biased region" description="Acidic residues" evidence="3">
    <location>
        <begin position="442"/>
        <end position="452"/>
    </location>
</feature>
<evidence type="ECO:0000259" key="4">
    <source>
        <dbReference type="PROSITE" id="PS51180"/>
    </source>
</evidence>
<evidence type="ECO:0000313" key="5">
    <source>
        <dbReference type="EMBL" id="KGQ08735.1"/>
    </source>
</evidence>
<reference evidence="5 6" key="1">
    <citation type="submission" date="2012-10" db="EMBL/GenBank/DDBJ databases">
        <title>Genome sequencing and analysis of entomopathogenic fungi Beauveria bassiana D1-5.</title>
        <authorList>
            <person name="Li Q."/>
            <person name="Wang L."/>
            <person name="Zhang Z."/>
            <person name="Wang Q."/>
            <person name="Ren J."/>
            <person name="Wang M."/>
            <person name="Xu W."/>
            <person name="Wang J."/>
            <person name="Lu Y."/>
            <person name="Du Q."/>
            <person name="Sun Z."/>
        </authorList>
    </citation>
    <scope>NUCLEOTIDE SEQUENCE [LARGE SCALE GENOMIC DNA]</scope>
    <source>
        <strain evidence="5 6">D1-5</strain>
    </source>
</reference>
<dbReference type="EMBL" id="ANFO01000553">
    <property type="protein sequence ID" value="KGQ08735.1"/>
    <property type="molecule type" value="Genomic_DNA"/>
</dbReference>
<dbReference type="Proteomes" id="UP000030106">
    <property type="component" value="Unassembled WGS sequence"/>
</dbReference>
<evidence type="ECO:0000313" key="6">
    <source>
        <dbReference type="Proteomes" id="UP000030106"/>
    </source>
</evidence>
<dbReference type="InterPro" id="IPR038499">
    <property type="entry name" value="BRO1_sf"/>
</dbReference>
<dbReference type="InterPro" id="IPR004328">
    <property type="entry name" value="BRO1_dom"/>
</dbReference>